<evidence type="ECO:0000256" key="5">
    <source>
        <dbReference type="ARBA" id="ARBA00022519"/>
    </source>
</evidence>
<dbReference type="KEGG" id="lpil:LIP_0556"/>
<reference evidence="13" key="2">
    <citation type="journal article" date="2016" name="Int. J. Syst. Evol. Microbiol.">
        <title>Complete genome sequence and cell structure of Limnochorda pilosa, a Gram-negative spore-former within the phylum Firmicutes.</title>
        <authorList>
            <person name="Watanabe M."/>
            <person name="Kojima H."/>
            <person name="Fukui M."/>
        </authorList>
    </citation>
    <scope>NUCLEOTIDE SEQUENCE [LARGE SCALE GENOMIC DNA]</scope>
    <source>
        <strain evidence="13">HC45</strain>
    </source>
</reference>
<evidence type="ECO:0000313" key="13">
    <source>
        <dbReference type="Proteomes" id="UP000065807"/>
    </source>
</evidence>
<feature type="transmembrane region" description="Helical" evidence="11">
    <location>
        <begin position="129"/>
        <end position="150"/>
    </location>
</feature>
<keyword evidence="3" id="KW-0813">Transport</keyword>
<accession>A0A0K2SH22</accession>
<dbReference type="Proteomes" id="UP000065807">
    <property type="component" value="Chromosome"/>
</dbReference>
<dbReference type="GO" id="GO:0005886">
    <property type="term" value="C:plasma membrane"/>
    <property type="evidence" value="ECO:0007669"/>
    <property type="project" value="UniProtKB-SubCell"/>
</dbReference>
<feature type="transmembrane region" description="Helical" evidence="11">
    <location>
        <begin position="220"/>
        <end position="241"/>
    </location>
</feature>
<dbReference type="InterPro" id="IPR001851">
    <property type="entry name" value="ABC_transp_permease"/>
</dbReference>
<feature type="transmembrane region" description="Helical" evidence="11">
    <location>
        <begin position="75"/>
        <end position="92"/>
    </location>
</feature>
<keyword evidence="4" id="KW-1003">Cell membrane</keyword>
<feature type="transmembrane region" description="Helical" evidence="11">
    <location>
        <begin position="170"/>
        <end position="191"/>
    </location>
</feature>
<feature type="transmembrane region" description="Helical" evidence="11">
    <location>
        <begin position="278"/>
        <end position="296"/>
    </location>
</feature>
<evidence type="ECO:0000256" key="3">
    <source>
        <dbReference type="ARBA" id="ARBA00022448"/>
    </source>
</evidence>
<evidence type="ECO:0000256" key="2">
    <source>
        <dbReference type="ARBA" id="ARBA00011262"/>
    </source>
</evidence>
<comment type="subunit">
    <text evidence="2">The complex is composed of two ATP-binding proteins (LsrA), two transmembrane proteins (LsrC and LsrD) and a solute-binding protein (LsrB).</text>
</comment>
<keyword evidence="13" id="KW-1185">Reference proteome</keyword>
<keyword evidence="5" id="KW-0997">Cell inner membrane</keyword>
<reference evidence="13" key="1">
    <citation type="submission" date="2015-07" db="EMBL/GenBank/DDBJ databases">
        <title>Complete genome sequence and phylogenetic analysis of Limnochorda pilosa.</title>
        <authorList>
            <person name="Watanabe M."/>
            <person name="Kojima H."/>
            <person name="Fukui M."/>
        </authorList>
    </citation>
    <scope>NUCLEOTIDE SEQUENCE [LARGE SCALE GENOMIC DNA]</scope>
    <source>
        <strain evidence="13">HC45</strain>
    </source>
</reference>
<gene>
    <name evidence="12" type="ORF">LIP_0556</name>
</gene>
<evidence type="ECO:0000313" key="12">
    <source>
        <dbReference type="EMBL" id="BAS26413.1"/>
    </source>
</evidence>
<evidence type="ECO:0000256" key="1">
    <source>
        <dbReference type="ARBA" id="ARBA00004651"/>
    </source>
</evidence>
<evidence type="ECO:0000256" key="10">
    <source>
        <dbReference type="ARBA" id="ARBA00039382"/>
    </source>
</evidence>
<proteinExistence type="predicted"/>
<dbReference type="PATRIC" id="fig|1555112.3.peg.578"/>
<evidence type="ECO:0000256" key="7">
    <source>
        <dbReference type="ARBA" id="ARBA00022989"/>
    </source>
</evidence>
<dbReference type="PANTHER" id="PTHR32196">
    <property type="entry name" value="ABC TRANSPORTER PERMEASE PROTEIN YPHD-RELATED-RELATED"/>
    <property type="match status" value="1"/>
</dbReference>
<keyword evidence="7 11" id="KW-1133">Transmembrane helix</keyword>
<sequence>MEMSPSVESPAVRWVARLRDLGLLVALAVVVVVTAFRSPQFATAANFQRILLDISLLLIVATGETMVVLTRNIDLSVGSALGLVGITVGFYLKGHPDIPTGLILAMGIGLGTLLGSVNGLLVAWGRVPAIIATLGTLSMYRGLVFVQSGSQQVNPQDLPARLIALARPTALHVPWMVILALAIAVAALLFLRFSRTGRAMYATGSNPMAAHLRGIPTQKVVFVTYLVSGALAGLAGILYAARFATVNPASAGMGFELQVVAAVVIGGTSILGGRGSVVGTVLGALLLGTIANALAVTGVSGFWQRAIEGGIILAAVSADAVLRQHAPGRRGEHA</sequence>
<feature type="transmembrane region" description="Helical" evidence="11">
    <location>
        <begin position="50"/>
        <end position="68"/>
    </location>
</feature>
<dbReference type="EMBL" id="AP014924">
    <property type="protein sequence ID" value="BAS26413.1"/>
    <property type="molecule type" value="Genomic_DNA"/>
</dbReference>
<feature type="transmembrane region" description="Helical" evidence="11">
    <location>
        <begin position="253"/>
        <end position="271"/>
    </location>
</feature>
<dbReference type="Pfam" id="PF02653">
    <property type="entry name" value="BPD_transp_2"/>
    <property type="match status" value="1"/>
</dbReference>
<evidence type="ECO:0000256" key="8">
    <source>
        <dbReference type="ARBA" id="ARBA00023136"/>
    </source>
</evidence>
<evidence type="ECO:0000256" key="6">
    <source>
        <dbReference type="ARBA" id="ARBA00022692"/>
    </source>
</evidence>
<dbReference type="PANTHER" id="PTHR32196:SF29">
    <property type="entry name" value="AUTOINDUCER 2 IMPORT SYSTEM PERMEASE PROTEIN LSRC"/>
    <property type="match status" value="1"/>
</dbReference>
<dbReference type="GO" id="GO:0022857">
    <property type="term" value="F:transmembrane transporter activity"/>
    <property type="evidence" value="ECO:0007669"/>
    <property type="project" value="InterPro"/>
</dbReference>
<dbReference type="CDD" id="cd06579">
    <property type="entry name" value="TM_PBP1_transp_AraH_like"/>
    <property type="match status" value="1"/>
</dbReference>
<keyword evidence="8 11" id="KW-0472">Membrane</keyword>
<dbReference type="RefSeq" id="WP_198409666.1">
    <property type="nucleotide sequence ID" value="NZ_AP014924.1"/>
</dbReference>
<protein>
    <recommendedName>
        <fullName evidence="10">Autoinducer 2 import system permease protein LsrC</fullName>
    </recommendedName>
</protein>
<comment type="subcellular location">
    <subcellularLocation>
        <location evidence="1">Cell membrane</location>
        <topology evidence="1">Multi-pass membrane protein</topology>
    </subcellularLocation>
</comment>
<evidence type="ECO:0000256" key="4">
    <source>
        <dbReference type="ARBA" id="ARBA00022475"/>
    </source>
</evidence>
<dbReference type="AlphaFoldDB" id="A0A0K2SH22"/>
<feature type="transmembrane region" description="Helical" evidence="11">
    <location>
        <begin position="21"/>
        <end position="38"/>
    </location>
</feature>
<feature type="transmembrane region" description="Helical" evidence="11">
    <location>
        <begin position="98"/>
        <end position="122"/>
    </location>
</feature>
<name>A0A0K2SH22_LIMPI</name>
<keyword evidence="6 11" id="KW-0812">Transmembrane</keyword>
<organism evidence="12 13">
    <name type="scientific">Limnochorda pilosa</name>
    <dbReference type="NCBI Taxonomy" id="1555112"/>
    <lineage>
        <taxon>Bacteria</taxon>
        <taxon>Bacillati</taxon>
        <taxon>Bacillota</taxon>
        <taxon>Limnochordia</taxon>
        <taxon>Limnochordales</taxon>
        <taxon>Limnochordaceae</taxon>
        <taxon>Limnochorda</taxon>
    </lineage>
</organism>
<evidence type="ECO:0000256" key="9">
    <source>
        <dbReference type="ARBA" id="ARBA00025439"/>
    </source>
</evidence>
<evidence type="ECO:0000256" key="11">
    <source>
        <dbReference type="SAM" id="Phobius"/>
    </source>
</evidence>
<comment type="function">
    <text evidence="9">Part of the ABC transporter complex LsrABCD involved in autoinducer 2 (AI-2) import. Probably responsible for the translocation of the substrate across the membrane.</text>
</comment>
<dbReference type="STRING" id="1555112.LIP_0556"/>